<dbReference type="AlphaFoldDB" id="A0A0F9VDP0"/>
<accession>A0A0F9VDP0</accession>
<dbReference type="EMBL" id="LAZR01000377">
    <property type="protein sequence ID" value="KKN71696.1"/>
    <property type="molecule type" value="Genomic_DNA"/>
</dbReference>
<proteinExistence type="predicted"/>
<protein>
    <submittedName>
        <fullName evidence="1">Uncharacterized protein</fullName>
    </submittedName>
</protein>
<gene>
    <name evidence="1" type="ORF">LCGC14_0417620</name>
</gene>
<organism evidence="1">
    <name type="scientific">marine sediment metagenome</name>
    <dbReference type="NCBI Taxonomy" id="412755"/>
    <lineage>
        <taxon>unclassified sequences</taxon>
        <taxon>metagenomes</taxon>
        <taxon>ecological metagenomes</taxon>
    </lineage>
</organism>
<name>A0A0F9VDP0_9ZZZZ</name>
<comment type="caution">
    <text evidence="1">The sequence shown here is derived from an EMBL/GenBank/DDBJ whole genome shotgun (WGS) entry which is preliminary data.</text>
</comment>
<sequence>MPNDTDRLETIKDFRDSVALGAIYPITIP</sequence>
<reference evidence="1" key="1">
    <citation type="journal article" date="2015" name="Nature">
        <title>Complex archaea that bridge the gap between prokaryotes and eukaryotes.</title>
        <authorList>
            <person name="Spang A."/>
            <person name="Saw J.H."/>
            <person name="Jorgensen S.L."/>
            <person name="Zaremba-Niedzwiedzka K."/>
            <person name="Martijn J."/>
            <person name="Lind A.E."/>
            <person name="van Eijk R."/>
            <person name="Schleper C."/>
            <person name="Guy L."/>
            <person name="Ettema T.J."/>
        </authorList>
    </citation>
    <scope>NUCLEOTIDE SEQUENCE</scope>
</reference>
<evidence type="ECO:0000313" key="1">
    <source>
        <dbReference type="EMBL" id="KKN71696.1"/>
    </source>
</evidence>